<proteinExistence type="predicted"/>
<feature type="transmembrane region" description="Helical" evidence="1">
    <location>
        <begin position="79"/>
        <end position="100"/>
    </location>
</feature>
<protein>
    <recommendedName>
        <fullName evidence="4">Transmembrane protein</fullName>
    </recommendedName>
</protein>
<feature type="transmembrane region" description="Helical" evidence="1">
    <location>
        <begin position="21"/>
        <end position="40"/>
    </location>
</feature>
<reference evidence="2 3" key="1">
    <citation type="submission" date="2014-06" db="EMBL/GenBank/DDBJ databases">
        <authorList>
            <person name="Swart Estienne"/>
        </authorList>
    </citation>
    <scope>NUCLEOTIDE SEQUENCE [LARGE SCALE GENOMIC DNA]</scope>
    <source>
        <strain evidence="2 3">130c</strain>
    </source>
</reference>
<name>A0A077ZP12_STYLE</name>
<dbReference type="InParanoid" id="A0A077ZP12"/>
<dbReference type="Proteomes" id="UP000039865">
    <property type="component" value="Unassembled WGS sequence"/>
</dbReference>
<evidence type="ECO:0008006" key="4">
    <source>
        <dbReference type="Google" id="ProtNLM"/>
    </source>
</evidence>
<sequence length="176" mass="20746">MSEKILTKTQSSNNFNIYNRMRIINIFLSVCAIAIFVLLMLMTNEIVLILLMNFHMIINLIFLLLNPKQVFWVITHKRLTFCFVKMQFFMNLLAQVSFIGNNYMKEKWLFIFKDNYIQDNQESRAIELSMNQIFVCIAQTIILIGQGLSWICYVGQLQSQITESRVLTQKLINQEV</sequence>
<keyword evidence="1" id="KW-0812">Transmembrane</keyword>
<evidence type="ECO:0000313" key="2">
    <source>
        <dbReference type="EMBL" id="CDW71120.1"/>
    </source>
</evidence>
<dbReference type="AlphaFoldDB" id="A0A077ZP12"/>
<keyword evidence="3" id="KW-1185">Reference proteome</keyword>
<dbReference type="EMBL" id="CCKQ01000057">
    <property type="protein sequence ID" value="CDW71120.1"/>
    <property type="molecule type" value="Genomic_DNA"/>
</dbReference>
<feature type="transmembrane region" description="Helical" evidence="1">
    <location>
        <begin position="132"/>
        <end position="155"/>
    </location>
</feature>
<keyword evidence="1" id="KW-0472">Membrane</keyword>
<keyword evidence="1" id="KW-1133">Transmembrane helix</keyword>
<evidence type="ECO:0000313" key="3">
    <source>
        <dbReference type="Proteomes" id="UP000039865"/>
    </source>
</evidence>
<organism evidence="2 3">
    <name type="scientific">Stylonychia lemnae</name>
    <name type="common">Ciliate</name>
    <dbReference type="NCBI Taxonomy" id="5949"/>
    <lineage>
        <taxon>Eukaryota</taxon>
        <taxon>Sar</taxon>
        <taxon>Alveolata</taxon>
        <taxon>Ciliophora</taxon>
        <taxon>Intramacronucleata</taxon>
        <taxon>Spirotrichea</taxon>
        <taxon>Stichotrichia</taxon>
        <taxon>Sporadotrichida</taxon>
        <taxon>Oxytrichidae</taxon>
        <taxon>Stylonychinae</taxon>
        <taxon>Stylonychia</taxon>
    </lineage>
</organism>
<evidence type="ECO:0000256" key="1">
    <source>
        <dbReference type="SAM" id="Phobius"/>
    </source>
</evidence>
<feature type="transmembrane region" description="Helical" evidence="1">
    <location>
        <begin position="46"/>
        <end position="67"/>
    </location>
</feature>
<accession>A0A077ZP12</accession>
<gene>
    <name evidence="2" type="primary">Contig11131.g11896</name>
    <name evidence="2" type="ORF">STYLEM_59</name>
</gene>